<proteinExistence type="predicted"/>
<evidence type="ECO:0000313" key="2">
    <source>
        <dbReference type="Proteomes" id="UP001210925"/>
    </source>
</evidence>
<organism evidence="1 2">
    <name type="scientific">Boothiomyces macroporosus</name>
    <dbReference type="NCBI Taxonomy" id="261099"/>
    <lineage>
        <taxon>Eukaryota</taxon>
        <taxon>Fungi</taxon>
        <taxon>Fungi incertae sedis</taxon>
        <taxon>Chytridiomycota</taxon>
        <taxon>Chytridiomycota incertae sedis</taxon>
        <taxon>Chytridiomycetes</taxon>
        <taxon>Rhizophydiales</taxon>
        <taxon>Terramycetaceae</taxon>
        <taxon>Boothiomyces</taxon>
    </lineage>
</organism>
<keyword evidence="2" id="KW-1185">Reference proteome</keyword>
<accession>A0AAD5UGI1</accession>
<gene>
    <name evidence="1" type="ORF">HK103_004909</name>
</gene>
<reference evidence="1" key="1">
    <citation type="submission" date="2020-05" db="EMBL/GenBank/DDBJ databases">
        <title>Phylogenomic resolution of chytrid fungi.</title>
        <authorList>
            <person name="Stajich J.E."/>
            <person name="Amses K."/>
            <person name="Simmons R."/>
            <person name="Seto K."/>
            <person name="Myers J."/>
            <person name="Bonds A."/>
            <person name="Quandt C.A."/>
            <person name="Barry K."/>
            <person name="Liu P."/>
            <person name="Grigoriev I."/>
            <person name="Longcore J.E."/>
            <person name="James T.Y."/>
        </authorList>
    </citation>
    <scope>NUCLEOTIDE SEQUENCE</scope>
    <source>
        <strain evidence="1">PLAUS21</strain>
    </source>
</reference>
<name>A0AAD5UGI1_9FUNG</name>
<comment type="caution">
    <text evidence="1">The sequence shown here is derived from an EMBL/GenBank/DDBJ whole genome shotgun (WGS) entry which is preliminary data.</text>
</comment>
<dbReference type="CDD" id="cd12148">
    <property type="entry name" value="fungal_TF_MHR"/>
    <property type="match status" value="1"/>
</dbReference>
<dbReference type="Proteomes" id="UP001210925">
    <property type="component" value="Unassembled WGS sequence"/>
</dbReference>
<evidence type="ECO:0008006" key="3">
    <source>
        <dbReference type="Google" id="ProtNLM"/>
    </source>
</evidence>
<evidence type="ECO:0000313" key="1">
    <source>
        <dbReference type="EMBL" id="KAJ3257081.1"/>
    </source>
</evidence>
<dbReference type="EMBL" id="JADGKB010000042">
    <property type="protein sequence ID" value="KAJ3257081.1"/>
    <property type="molecule type" value="Genomic_DNA"/>
</dbReference>
<protein>
    <recommendedName>
        <fullName evidence="3">Transcription factor domain-containing protein</fullName>
    </recommendedName>
</protein>
<dbReference type="AlphaFoldDB" id="A0AAD5UGI1"/>
<sequence length="341" mass="39559">MGGLAKVDNPQMLLKFAVTLAKEIGLNSEEGIQKLSSDPDEQEAFRRIWWFTYNGCALLWQHNEDIIEFKDHNLFLPTLDQSKATYYGTEIMQNNQWFTPSNSISDFYSLRGIMCKITIQVHKYVFEELCGHIKEGLYIIGSIIGSLNQWKLSAKTYFDAQDELLKQSPNRDSEINWPIVFLRIHHLTQYINLINPRILKTILKKKPLKSELFYSVALNASMEINHILTNILKVPNSFSSFDPYFALLIFESAVILLISAKAYPYIESHTTSLELHCRVLQMHAKYLEREPTFYLILQKLKMLALEDLTLKYGEFKAANWHINSQKPTVGIKTMDIRQLIN</sequence>